<accession>A0ABR1WTZ7</accession>
<organism evidence="1 2">
    <name type="scientific">Apiospora phragmitis</name>
    <dbReference type="NCBI Taxonomy" id="2905665"/>
    <lineage>
        <taxon>Eukaryota</taxon>
        <taxon>Fungi</taxon>
        <taxon>Dikarya</taxon>
        <taxon>Ascomycota</taxon>
        <taxon>Pezizomycotina</taxon>
        <taxon>Sordariomycetes</taxon>
        <taxon>Xylariomycetidae</taxon>
        <taxon>Amphisphaeriales</taxon>
        <taxon>Apiosporaceae</taxon>
        <taxon>Apiospora</taxon>
    </lineage>
</organism>
<name>A0ABR1WTZ7_9PEZI</name>
<evidence type="ECO:0000313" key="2">
    <source>
        <dbReference type="Proteomes" id="UP001480595"/>
    </source>
</evidence>
<dbReference type="Proteomes" id="UP001480595">
    <property type="component" value="Unassembled WGS sequence"/>
</dbReference>
<comment type="caution">
    <text evidence="1">The sequence shown here is derived from an EMBL/GenBank/DDBJ whole genome shotgun (WGS) entry which is preliminary data.</text>
</comment>
<proteinExistence type="predicted"/>
<evidence type="ECO:0000313" key="1">
    <source>
        <dbReference type="EMBL" id="KAK8086621.1"/>
    </source>
</evidence>
<dbReference type="GeneID" id="92086067"/>
<keyword evidence="2" id="KW-1185">Reference proteome</keyword>
<protein>
    <submittedName>
        <fullName evidence="1">Uncharacterized protein</fullName>
    </submittedName>
</protein>
<dbReference type="EMBL" id="JAQQWL010000002">
    <property type="protein sequence ID" value="KAK8086621.1"/>
    <property type="molecule type" value="Genomic_DNA"/>
</dbReference>
<sequence>MPFSIPESIHKVIRLVFSLVRNLAEAANPVPQQLDEHKCEVRRLSCPPVYWHPTSTFCQSVGIPAVYPRDSVIGNGKRFTSL</sequence>
<dbReference type="RefSeq" id="XP_066721145.1">
    <property type="nucleotide sequence ID" value="XM_066853004.1"/>
</dbReference>
<reference evidence="1 2" key="1">
    <citation type="submission" date="2023-01" db="EMBL/GenBank/DDBJ databases">
        <title>Analysis of 21 Apiospora genomes using comparative genomics revels a genus with tremendous synthesis potential of carbohydrate active enzymes and secondary metabolites.</title>
        <authorList>
            <person name="Sorensen T."/>
        </authorList>
    </citation>
    <scope>NUCLEOTIDE SEQUENCE [LARGE SCALE GENOMIC DNA]</scope>
    <source>
        <strain evidence="1 2">CBS 135458</strain>
    </source>
</reference>
<gene>
    <name evidence="1" type="ORF">PG994_001595</name>
</gene>